<organism evidence="1 2">
    <name type="scientific">Bythopirellula goksoeyrii</name>
    <dbReference type="NCBI Taxonomy" id="1400387"/>
    <lineage>
        <taxon>Bacteria</taxon>
        <taxon>Pseudomonadati</taxon>
        <taxon>Planctomycetota</taxon>
        <taxon>Planctomycetia</taxon>
        <taxon>Pirellulales</taxon>
        <taxon>Lacipirellulaceae</taxon>
        <taxon>Bythopirellula</taxon>
    </lineage>
</organism>
<gene>
    <name evidence="1" type="ORF">Pr1d_19140</name>
</gene>
<dbReference type="Pfam" id="PF02452">
    <property type="entry name" value="PemK_toxin"/>
    <property type="match status" value="1"/>
</dbReference>
<dbReference type="RefSeq" id="WP_148073257.1">
    <property type="nucleotide sequence ID" value="NZ_CP042913.1"/>
</dbReference>
<accession>A0A5B9QAV9</accession>
<reference evidence="1 2" key="1">
    <citation type="submission" date="2019-08" db="EMBL/GenBank/DDBJ databases">
        <title>Deep-cultivation of Planctomycetes and their phenomic and genomic characterization uncovers novel biology.</title>
        <authorList>
            <person name="Wiegand S."/>
            <person name="Jogler M."/>
            <person name="Boedeker C."/>
            <person name="Pinto D."/>
            <person name="Vollmers J."/>
            <person name="Rivas-Marin E."/>
            <person name="Kohn T."/>
            <person name="Peeters S.H."/>
            <person name="Heuer A."/>
            <person name="Rast P."/>
            <person name="Oberbeckmann S."/>
            <person name="Bunk B."/>
            <person name="Jeske O."/>
            <person name="Meyerdierks A."/>
            <person name="Storesund J.E."/>
            <person name="Kallscheuer N."/>
            <person name="Luecker S."/>
            <person name="Lage O.M."/>
            <person name="Pohl T."/>
            <person name="Merkel B.J."/>
            <person name="Hornburger P."/>
            <person name="Mueller R.-W."/>
            <person name="Bruemmer F."/>
            <person name="Labrenz M."/>
            <person name="Spormann A.M."/>
            <person name="Op den Camp H."/>
            <person name="Overmann J."/>
            <person name="Amann R."/>
            <person name="Jetten M.S.M."/>
            <person name="Mascher T."/>
            <person name="Medema M.H."/>
            <person name="Devos D.P."/>
            <person name="Kaster A.-K."/>
            <person name="Ovreas L."/>
            <person name="Rohde M."/>
            <person name="Galperin M.Y."/>
            <person name="Jogler C."/>
        </authorList>
    </citation>
    <scope>NUCLEOTIDE SEQUENCE [LARGE SCALE GENOMIC DNA]</scope>
    <source>
        <strain evidence="1 2">Pr1d</strain>
    </source>
</reference>
<dbReference type="InterPro" id="IPR003477">
    <property type="entry name" value="PemK-like"/>
</dbReference>
<dbReference type="OrthoDB" id="283685at2"/>
<protein>
    <submittedName>
        <fullName evidence="1">PemK-like protein</fullName>
    </submittedName>
</protein>
<sequence length="109" mass="12153">MNYQAGDFVLVRFPDSTGVIGKLRPAMILAASHDSDVLLARVTTQPHSSQFDVALKEWQAAGLLAPSTVRLHKIGTLEKTLLHRKLGTLSSKDRKLMRPVLDMLWSDWS</sequence>
<dbReference type="KEGG" id="bgok:Pr1d_19140"/>
<proteinExistence type="predicted"/>
<dbReference type="AlphaFoldDB" id="A0A5B9QAV9"/>
<dbReference type="Gene3D" id="2.30.30.110">
    <property type="match status" value="1"/>
</dbReference>
<dbReference type="EMBL" id="CP042913">
    <property type="protein sequence ID" value="QEG34632.1"/>
    <property type="molecule type" value="Genomic_DNA"/>
</dbReference>
<dbReference type="InterPro" id="IPR011067">
    <property type="entry name" value="Plasmid_toxin/cell-grow_inhib"/>
</dbReference>
<dbReference type="GO" id="GO:0003677">
    <property type="term" value="F:DNA binding"/>
    <property type="evidence" value="ECO:0007669"/>
    <property type="project" value="InterPro"/>
</dbReference>
<evidence type="ECO:0000313" key="2">
    <source>
        <dbReference type="Proteomes" id="UP000323917"/>
    </source>
</evidence>
<keyword evidence="2" id="KW-1185">Reference proteome</keyword>
<dbReference type="SUPFAM" id="SSF50118">
    <property type="entry name" value="Cell growth inhibitor/plasmid maintenance toxic component"/>
    <property type="match status" value="1"/>
</dbReference>
<evidence type="ECO:0000313" key="1">
    <source>
        <dbReference type="EMBL" id="QEG34632.1"/>
    </source>
</evidence>
<name>A0A5B9QAV9_9BACT</name>
<dbReference type="Proteomes" id="UP000323917">
    <property type="component" value="Chromosome"/>
</dbReference>